<evidence type="ECO:0000313" key="2">
    <source>
        <dbReference type="EMBL" id="BAL54303.1"/>
    </source>
</evidence>
<gene>
    <name evidence="2" type="ORF">HGMM_F14E02C20</name>
</gene>
<name>H5SDR7_9ZZZZ</name>
<protein>
    <submittedName>
        <fullName evidence="2">Hypothetical conserved protein</fullName>
    </submittedName>
</protein>
<dbReference type="PANTHER" id="PTHR35038">
    <property type="entry name" value="DISSIMILATORY SULFITE REDUCTASE SIRA"/>
    <property type="match status" value="1"/>
</dbReference>
<dbReference type="AlphaFoldDB" id="H5SDR7"/>
<accession>H5SDR7</accession>
<organism evidence="2">
    <name type="scientific">uncultured prokaryote</name>
    <dbReference type="NCBI Taxonomy" id="198431"/>
    <lineage>
        <taxon>unclassified sequences</taxon>
        <taxon>environmental samples</taxon>
    </lineage>
</organism>
<proteinExistence type="predicted"/>
<reference evidence="2" key="1">
    <citation type="journal article" date="2005" name="Environ. Microbiol.">
        <title>Genetic and functional properties of uncultivated thermophilic crenarchaeotes from a subsurface gold mine as revealed by analysis of genome fragments.</title>
        <authorList>
            <person name="Nunoura T."/>
            <person name="Hirayama H."/>
            <person name="Takami H."/>
            <person name="Oida H."/>
            <person name="Nishi S."/>
            <person name="Shimamura S."/>
            <person name="Suzuki Y."/>
            <person name="Inagaki F."/>
            <person name="Takai K."/>
            <person name="Nealson K.H."/>
            <person name="Horikoshi K."/>
        </authorList>
    </citation>
    <scope>NUCLEOTIDE SEQUENCE</scope>
</reference>
<reference evidence="2" key="2">
    <citation type="journal article" date="2012" name="PLoS ONE">
        <title>A Deeply Branching Thermophilic Bacterium with an Ancient Acetyl-CoA Pathway Dominates a Subsurface Ecosystem.</title>
        <authorList>
            <person name="Takami H."/>
            <person name="Noguchi H."/>
            <person name="Takaki Y."/>
            <person name="Uchiyama I."/>
            <person name="Toyoda A."/>
            <person name="Nishi S."/>
            <person name="Chee G.-J."/>
            <person name="Arai W."/>
            <person name="Nunoura T."/>
            <person name="Itoh T."/>
            <person name="Hattori M."/>
            <person name="Takai K."/>
        </authorList>
    </citation>
    <scope>NUCLEOTIDE SEQUENCE</scope>
</reference>
<keyword evidence="1" id="KW-0732">Signal</keyword>
<sequence length="369" mass="40948">MKTFKSLRLASYTVVTVAAVLLLHGCGGEATKETTLPIQEAFRTSLHATRMGKVTWYSKANGGFETLTNIPVPEGCMKCHPGTKADGTPIDTATYQPGCDDCHTSPGSPVSDQICLKCHSRQAREMAFYSDAHRAKGFRCMSCHTLEDVHGDGKQYASWLHEGAVKVKCEHCHRSLADNQAHNVHKNDVDCLACHTQSIVSCYNCHLQSEIQGNVKRPHTLLKDYMLLLRRKSSGKVYSGTIMTLNYNDKTILVVAPYRAHTIAKNARKCEDCHDNAAIREYNQTGKIVLTKWDGSKIVNTKGVIPVPPDWQTALQVDFVDYTGDPTSPTTDPTKWVFLESGADLKQMLYAEPLTNEQLQKLSQPYTSP</sequence>
<dbReference type="InterPro" id="IPR036280">
    <property type="entry name" value="Multihaem_cyt_sf"/>
</dbReference>
<dbReference type="EMBL" id="AP011684">
    <property type="protein sequence ID" value="BAL54303.1"/>
    <property type="molecule type" value="Genomic_DNA"/>
</dbReference>
<evidence type="ECO:0000256" key="1">
    <source>
        <dbReference type="ARBA" id="ARBA00022729"/>
    </source>
</evidence>
<dbReference type="SUPFAM" id="SSF48695">
    <property type="entry name" value="Multiheme cytochromes"/>
    <property type="match status" value="1"/>
</dbReference>
<dbReference type="InterPro" id="IPR051829">
    <property type="entry name" value="Multiheme_Cytochr_ET"/>
</dbReference>